<dbReference type="AlphaFoldDB" id="A0A0G4F7L3"/>
<dbReference type="Proteomes" id="UP000041254">
    <property type="component" value="Unassembled WGS sequence"/>
</dbReference>
<dbReference type="Pfam" id="PF00176">
    <property type="entry name" value="SNF2-rel_dom"/>
    <property type="match status" value="1"/>
</dbReference>
<dbReference type="InterPro" id="IPR014001">
    <property type="entry name" value="Helicase_ATP-bd"/>
</dbReference>
<feature type="compositionally biased region" description="Basic and acidic residues" evidence="2">
    <location>
        <begin position="537"/>
        <end position="563"/>
    </location>
</feature>
<feature type="domain" description="Helicase C-terminal" evidence="4">
    <location>
        <begin position="672"/>
        <end position="827"/>
    </location>
</feature>
<sequence>MDDKAGASEKPASSPASDAPSHGRLESIRSNAQPPRFHANAPPTAATRTKPKFIREASNAKKRKGDGDNDDKKNEAKMSSSDGDKTTEEKDKKIDGKEGGVMNEDEGSNNPPPPKKRKRLKKQVDDDEEERLAAIEEEKRRRREEKEREEEERCLRELQQCRDISQQMVAAMVDALGGEDEGNREAIRATFSEGRCHASEAFVEDEGVEAAAGGVWERLKEYQKAGVMWMMTLHRHDRNGILADEMGLGKTAQTLVFLQCLYKQEDTAPENASLILAPAGLIENWLAEIRRFSPDLNVLKYHGSQKERNDAGVKFDCQHPQPYDIILTTPAVFQSDKSFFRKKAFEYAIVDEAHGLKNAESNRTRAFSNTKILNAERRLLLTGTPIQNDTVELRQLLTLVMPTLFTMENLEQATRAYCNAYAAERALMQHKGGASETNGAASSSASASASASAAVGEGSGSSEVQPEVRFLQEILAPFILRRLKAEVTRDLPSKIEIVERCQMEGLQLALYRQQLDSARSSFAENLKALPGLRGKHKDKDSSKEQEGDADGKKDSREEEMGEEGRVLKQLLANTQAAKKHASRFKFVGSLLARLRRVCNHPLLLQGHYTPNQIRRLAEHLVRRDENYVTKPLATVEDYLKSHSDFEIHQLVMTHPAVSDMLIPPDKFLESAKIKRMLELLDELEASGEKALLFSQFTTYLDVIEYTLSVHRPSMRLHRLDGSTPIAERTEIVESFSTKPEVRMLLLSTKAGGHGLNLIAANHVILMDQDWNPHNDRQAEDRAHRIGQTREVKVHRVLCRASVEEAILKCCQRKLDLDASFGGNTDLLQAAILQDCLCGSSPSDNEQPSPSPADPTPTSAQQQS</sequence>
<dbReference type="InterPro" id="IPR049730">
    <property type="entry name" value="SNF2/RAD54-like_C"/>
</dbReference>
<dbReference type="CDD" id="cd17919">
    <property type="entry name" value="DEXHc_Snf"/>
    <property type="match status" value="1"/>
</dbReference>
<accession>A0A0G4F7L3</accession>
<dbReference type="VEuPathDB" id="CryptoDB:Vbra_5730"/>
<evidence type="ECO:0000259" key="4">
    <source>
        <dbReference type="PROSITE" id="PS51194"/>
    </source>
</evidence>
<feature type="compositionally biased region" description="Basic and acidic residues" evidence="2">
    <location>
        <begin position="53"/>
        <end position="98"/>
    </location>
</feature>
<evidence type="ECO:0000256" key="1">
    <source>
        <dbReference type="ARBA" id="ARBA00022801"/>
    </source>
</evidence>
<dbReference type="CDD" id="cd18793">
    <property type="entry name" value="SF2_C_SNF"/>
    <property type="match status" value="1"/>
</dbReference>
<dbReference type="InterPro" id="IPR000330">
    <property type="entry name" value="SNF2_N"/>
</dbReference>
<dbReference type="PANTHER" id="PTHR10799">
    <property type="entry name" value="SNF2/RAD54 HELICASE FAMILY"/>
    <property type="match status" value="1"/>
</dbReference>
<dbReference type="InterPro" id="IPR001650">
    <property type="entry name" value="Helicase_C-like"/>
</dbReference>
<dbReference type="STRING" id="1169540.A0A0G4F7L3"/>
<keyword evidence="1" id="KW-0378">Hydrolase</keyword>
<dbReference type="InterPro" id="IPR038718">
    <property type="entry name" value="SNF2-like_sf"/>
</dbReference>
<dbReference type="OMA" id="CCKAKLH"/>
<evidence type="ECO:0000259" key="3">
    <source>
        <dbReference type="PROSITE" id="PS51192"/>
    </source>
</evidence>
<dbReference type="Gene3D" id="3.40.50.10810">
    <property type="entry name" value="Tandem AAA-ATPase domain"/>
    <property type="match status" value="1"/>
</dbReference>
<feature type="compositionally biased region" description="Low complexity" evidence="2">
    <location>
        <begin position="8"/>
        <end position="20"/>
    </location>
</feature>
<dbReference type="PhylomeDB" id="A0A0G4F7L3"/>
<feature type="domain" description="Helicase ATP-binding" evidence="3">
    <location>
        <begin position="231"/>
        <end position="403"/>
    </location>
</feature>
<dbReference type="PROSITE" id="PS51192">
    <property type="entry name" value="HELICASE_ATP_BIND_1"/>
    <property type="match status" value="1"/>
</dbReference>
<organism evidence="5 6">
    <name type="scientific">Vitrella brassicaformis (strain CCMP3155)</name>
    <dbReference type="NCBI Taxonomy" id="1169540"/>
    <lineage>
        <taxon>Eukaryota</taxon>
        <taxon>Sar</taxon>
        <taxon>Alveolata</taxon>
        <taxon>Colpodellida</taxon>
        <taxon>Vitrellaceae</taxon>
        <taxon>Vitrella</taxon>
    </lineage>
</organism>
<reference evidence="5 6" key="1">
    <citation type="submission" date="2014-11" db="EMBL/GenBank/DDBJ databases">
        <authorList>
            <person name="Zhu J."/>
            <person name="Qi W."/>
            <person name="Song R."/>
        </authorList>
    </citation>
    <scope>NUCLEOTIDE SEQUENCE [LARGE SCALE GENOMIC DNA]</scope>
</reference>
<dbReference type="InParanoid" id="A0A0G4F7L3"/>
<dbReference type="EMBL" id="CDMY01000384">
    <property type="protein sequence ID" value="CEM08093.1"/>
    <property type="molecule type" value="Genomic_DNA"/>
</dbReference>
<dbReference type="GO" id="GO:0005524">
    <property type="term" value="F:ATP binding"/>
    <property type="evidence" value="ECO:0007669"/>
    <property type="project" value="InterPro"/>
</dbReference>
<name>A0A0G4F7L3_VITBC</name>
<dbReference type="Pfam" id="PF00271">
    <property type="entry name" value="Helicase_C"/>
    <property type="match status" value="1"/>
</dbReference>
<protein>
    <submittedName>
        <fullName evidence="5">Uncharacterized protein</fullName>
    </submittedName>
</protein>
<evidence type="ECO:0000313" key="5">
    <source>
        <dbReference type="EMBL" id="CEM08093.1"/>
    </source>
</evidence>
<feature type="region of interest" description="Disordered" evidence="2">
    <location>
        <begin position="529"/>
        <end position="563"/>
    </location>
</feature>
<evidence type="ECO:0000313" key="6">
    <source>
        <dbReference type="Proteomes" id="UP000041254"/>
    </source>
</evidence>
<dbReference type="FunCoup" id="A0A0G4F7L3">
    <property type="interactions" value="124"/>
</dbReference>
<keyword evidence="6" id="KW-1185">Reference proteome</keyword>
<dbReference type="InterPro" id="IPR027417">
    <property type="entry name" value="P-loop_NTPase"/>
</dbReference>
<dbReference type="SMART" id="SM00490">
    <property type="entry name" value="HELICc"/>
    <property type="match status" value="1"/>
</dbReference>
<dbReference type="OrthoDB" id="448448at2759"/>
<evidence type="ECO:0000256" key="2">
    <source>
        <dbReference type="SAM" id="MobiDB-lite"/>
    </source>
</evidence>
<proteinExistence type="predicted"/>
<dbReference type="SMART" id="SM00487">
    <property type="entry name" value="DEXDc"/>
    <property type="match status" value="1"/>
</dbReference>
<gene>
    <name evidence="5" type="ORF">Vbra_5730</name>
</gene>
<dbReference type="GO" id="GO:0016787">
    <property type="term" value="F:hydrolase activity"/>
    <property type="evidence" value="ECO:0007669"/>
    <property type="project" value="UniProtKB-KW"/>
</dbReference>
<feature type="region of interest" description="Disordered" evidence="2">
    <location>
        <begin position="838"/>
        <end position="863"/>
    </location>
</feature>
<dbReference type="SUPFAM" id="SSF52540">
    <property type="entry name" value="P-loop containing nucleoside triphosphate hydrolases"/>
    <property type="match status" value="2"/>
</dbReference>
<dbReference type="PROSITE" id="PS51194">
    <property type="entry name" value="HELICASE_CTER"/>
    <property type="match status" value="1"/>
</dbReference>
<dbReference type="Gene3D" id="3.40.50.300">
    <property type="entry name" value="P-loop containing nucleotide triphosphate hydrolases"/>
    <property type="match status" value="1"/>
</dbReference>
<feature type="region of interest" description="Disordered" evidence="2">
    <location>
        <begin position="1"/>
        <end position="131"/>
    </location>
</feature>